<accession>A0A7E4VM53</accession>
<name>A0A7E4VM53_PANRE</name>
<reference evidence="2" key="2">
    <citation type="submission" date="2020-10" db="UniProtKB">
        <authorList>
            <consortium name="WormBaseParasite"/>
        </authorList>
    </citation>
    <scope>IDENTIFICATION</scope>
</reference>
<organism evidence="1 2">
    <name type="scientific">Panagrellus redivivus</name>
    <name type="common">Microworm</name>
    <dbReference type="NCBI Taxonomy" id="6233"/>
    <lineage>
        <taxon>Eukaryota</taxon>
        <taxon>Metazoa</taxon>
        <taxon>Ecdysozoa</taxon>
        <taxon>Nematoda</taxon>
        <taxon>Chromadorea</taxon>
        <taxon>Rhabditida</taxon>
        <taxon>Tylenchina</taxon>
        <taxon>Panagrolaimomorpha</taxon>
        <taxon>Panagrolaimoidea</taxon>
        <taxon>Panagrolaimidae</taxon>
        <taxon>Panagrellus</taxon>
    </lineage>
</organism>
<proteinExistence type="predicted"/>
<protein>
    <submittedName>
        <fullName evidence="2">60S ribosomal protein L29</fullName>
    </submittedName>
</protein>
<evidence type="ECO:0000313" key="2">
    <source>
        <dbReference type="WBParaSite" id="Pan_g22573.t1"/>
    </source>
</evidence>
<dbReference type="AlphaFoldDB" id="A0A7E4VM53"/>
<reference evidence="1" key="1">
    <citation type="journal article" date="2013" name="Genetics">
        <title>The draft genome and transcriptome of Panagrellus redivivus are shaped by the harsh demands of a free-living lifestyle.</title>
        <authorList>
            <person name="Srinivasan J."/>
            <person name="Dillman A.R."/>
            <person name="Macchietto M.G."/>
            <person name="Heikkinen L."/>
            <person name="Lakso M."/>
            <person name="Fracchia K.M."/>
            <person name="Antoshechkin I."/>
            <person name="Mortazavi A."/>
            <person name="Wong G."/>
            <person name="Sternberg P.W."/>
        </authorList>
    </citation>
    <scope>NUCLEOTIDE SEQUENCE [LARGE SCALE GENOMIC DNA]</scope>
    <source>
        <strain evidence="1">MT8872</strain>
    </source>
</reference>
<dbReference type="WBParaSite" id="Pan_g22573.t1">
    <property type="protein sequence ID" value="Pan_g22573.t1"/>
    <property type="gene ID" value="Pan_g22573"/>
</dbReference>
<keyword evidence="1" id="KW-1185">Reference proteome</keyword>
<sequence>MRTQTKLANGHEWTYKKRAWSGKKLSRNDARLKKAQSRPAMIEAYPKCLLMKYHQNRSPIGLPENQLIEKTKTAMKAQRHDAKESSGKVAAITPDDKTVLTGRAVVKPEGRKREGIKAN</sequence>
<evidence type="ECO:0000313" key="1">
    <source>
        <dbReference type="Proteomes" id="UP000492821"/>
    </source>
</evidence>
<dbReference type="Proteomes" id="UP000492821">
    <property type="component" value="Unassembled WGS sequence"/>
</dbReference>